<dbReference type="RefSeq" id="WP_237248143.1">
    <property type="nucleotide sequence ID" value="NZ_AP023423.1"/>
</dbReference>
<keyword evidence="5" id="KW-0732">Signal</keyword>
<name>A0AAN1X9C8_9PROT</name>
<dbReference type="PROSITE" id="PS51007">
    <property type="entry name" value="CYTC"/>
    <property type="match status" value="1"/>
</dbReference>
<evidence type="ECO:0000256" key="4">
    <source>
        <dbReference type="PROSITE-ProRule" id="PRU00433"/>
    </source>
</evidence>
<keyword evidence="3 4" id="KW-0408">Iron</keyword>
<evidence type="ECO:0000313" key="8">
    <source>
        <dbReference type="Proteomes" id="UP001320326"/>
    </source>
</evidence>
<dbReference type="Pfam" id="PF13442">
    <property type="entry name" value="Cytochrome_CBB3"/>
    <property type="match status" value="1"/>
</dbReference>
<sequence>MPNNTILFILAALLFSAPAVAKESAADNYGTYCVQCHGLKGNGNGINVRDMEVQPRDHTDAKAMSARSDETLFKVVKEGGPSIDKSILMPPWGDTFSDEEIRDLVQHLRMLCKCKFGS</sequence>
<evidence type="ECO:0000256" key="5">
    <source>
        <dbReference type="SAM" id="SignalP"/>
    </source>
</evidence>
<evidence type="ECO:0000256" key="1">
    <source>
        <dbReference type="ARBA" id="ARBA00022617"/>
    </source>
</evidence>
<organism evidence="7 8">
    <name type="scientific">Sideroxyarcus emersonii</name>
    <dbReference type="NCBI Taxonomy" id="2764705"/>
    <lineage>
        <taxon>Bacteria</taxon>
        <taxon>Pseudomonadati</taxon>
        <taxon>Pseudomonadota</taxon>
        <taxon>Betaproteobacteria</taxon>
        <taxon>Nitrosomonadales</taxon>
        <taxon>Gallionellaceae</taxon>
        <taxon>Sideroxyarcus</taxon>
    </lineage>
</organism>
<feature type="chain" id="PRO_5042992384" description="Cytochrome c domain-containing protein" evidence="5">
    <location>
        <begin position="22"/>
        <end position="118"/>
    </location>
</feature>
<evidence type="ECO:0000256" key="2">
    <source>
        <dbReference type="ARBA" id="ARBA00022723"/>
    </source>
</evidence>
<evidence type="ECO:0000313" key="7">
    <source>
        <dbReference type="EMBL" id="BCK86999.1"/>
    </source>
</evidence>
<keyword evidence="1 4" id="KW-0349">Heme</keyword>
<feature type="domain" description="Cytochrome c" evidence="6">
    <location>
        <begin position="20"/>
        <end position="112"/>
    </location>
</feature>
<dbReference type="AlphaFoldDB" id="A0AAN1X9C8"/>
<reference evidence="7 8" key="1">
    <citation type="journal article" date="2022" name="Int. J. Syst. Evol. Microbiol.">
        <title>&lt;i&gt;Sideroxyarcus emersonii&lt;/i&gt; gen. nov. sp. nov., a neutrophilic, microaerobic iron- and thiosulfate-oxidizing bacterium isolated from iron-rich wetland sediment.</title>
        <authorList>
            <person name="Kato S."/>
            <person name="Itoh T."/>
            <person name="Iino T."/>
            <person name="Ohkuma M."/>
        </authorList>
    </citation>
    <scope>NUCLEOTIDE SEQUENCE [LARGE SCALE GENOMIC DNA]</scope>
    <source>
        <strain evidence="7 8">MIZ01</strain>
    </source>
</reference>
<dbReference type="Gene3D" id="1.10.760.10">
    <property type="entry name" value="Cytochrome c-like domain"/>
    <property type="match status" value="1"/>
</dbReference>
<gene>
    <name evidence="7" type="ORF">MIZ01_0769</name>
</gene>
<evidence type="ECO:0000259" key="6">
    <source>
        <dbReference type="PROSITE" id="PS51007"/>
    </source>
</evidence>
<dbReference type="InterPro" id="IPR036909">
    <property type="entry name" value="Cyt_c-like_dom_sf"/>
</dbReference>
<dbReference type="SUPFAM" id="SSF46626">
    <property type="entry name" value="Cytochrome c"/>
    <property type="match status" value="1"/>
</dbReference>
<dbReference type="EMBL" id="AP023423">
    <property type="protein sequence ID" value="BCK86999.1"/>
    <property type="molecule type" value="Genomic_DNA"/>
</dbReference>
<dbReference type="GO" id="GO:0020037">
    <property type="term" value="F:heme binding"/>
    <property type="evidence" value="ECO:0007669"/>
    <property type="project" value="InterPro"/>
</dbReference>
<dbReference type="GO" id="GO:0046872">
    <property type="term" value="F:metal ion binding"/>
    <property type="evidence" value="ECO:0007669"/>
    <property type="project" value="UniProtKB-KW"/>
</dbReference>
<proteinExistence type="predicted"/>
<keyword evidence="2 4" id="KW-0479">Metal-binding</keyword>
<dbReference type="KEGG" id="seme:MIZ01_0769"/>
<keyword evidence="8" id="KW-1185">Reference proteome</keyword>
<feature type="signal peptide" evidence="5">
    <location>
        <begin position="1"/>
        <end position="21"/>
    </location>
</feature>
<dbReference type="Proteomes" id="UP001320326">
    <property type="component" value="Chromosome"/>
</dbReference>
<accession>A0AAN1X9C8</accession>
<dbReference type="InterPro" id="IPR009056">
    <property type="entry name" value="Cyt_c-like_dom"/>
</dbReference>
<protein>
    <recommendedName>
        <fullName evidence="6">Cytochrome c domain-containing protein</fullName>
    </recommendedName>
</protein>
<dbReference type="GO" id="GO:0009055">
    <property type="term" value="F:electron transfer activity"/>
    <property type="evidence" value="ECO:0007669"/>
    <property type="project" value="InterPro"/>
</dbReference>
<evidence type="ECO:0000256" key="3">
    <source>
        <dbReference type="ARBA" id="ARBA00023004"/>
    </source>
</evidence>